<dbReference type="GO" id="GO:0006952">
    <property type="term" value="P:defense response"/>
    <property type="evidence" value="ECO:0007669"/>
    <property type="project" value="UniProtKB-KW"/>
</dbReference>
<evidence type="ECO:0000313" key="9">
    <source>
        <dbReference type="Proteomes" id="UP000036987"/>
    </source>
</evidence>
<dbReference type="OMA" id="HERHICC"/>
<keyword evidence="2" id="KW-0677">Repeat</keyword>
<dbReference type="InterPro" id="IPR032675">
    <property type="entry name" value="LRR_dom_sf"/>
</dbReference>
<sequence>MVSACILPIVKQAVLAVVDWGVPQCLEFLSPQLRDLLRRLRCWAGYLQGVEHQPIDYISVDSIEGTKNSVYAALDNKRVIGLWGMGGIGKTTLMQQINNEMGQRGNIFVIWVTVSHNDTKTIQNNIARSFYSTKELKEFKTKDEIRVRAGIISYHLKRIVSLIIFDDVRDDLNFTDIGIDINDENLRCQIVLTTRDQDICQRLGAEQIKMNARLDETESLKFFRKYSYIDDNNNPNHLRINHIAQEICRKCAGLPLAISVVAKTLRGEEEEIKWNKCLNFLSEGCPQKVSNFVKDVYVPLKFSYEDLEEDDLKMGFLLCSLFPQGQEIQLKDFICYDIGPADKCVRQDRGQRALNTYRGQRALNTYRDIFISLKRKGLLQDVVEEKEDKKNSARMHDVIRDVAISIAENEFEGFFNIKKFITSIQNLNLTDQLRSEVQFLSFNGNKILESIPPDFFKRMANLLFLDLRGTSISIKEFTETCLQKLAKLRVLMFETLHQNITVDTTDLFFLQHLSVLCLQNVHISELNQEFSKKLIHLRSIDFSNTVIDIIRPKVFSILRDTLEELYMQGSYSKWKAYNQEDGDYVAFEELKDLENLYSLHIDIDDKTIFSREYAPNLVISPVEYFSIRSTGNHNQQRVWSSTILILSRIQLSNVAKWLQVLFEKIKALCIHDFEIDNNCAAQAISSVIEQDIVKLLCNLKSLDVGNSSKQKNLIQYNTQGDPILPKLEHINMIKMVGIQNIFVDTKTQSIIPAKSFERLGRIIIYRCDRLKFIFPWNVAECVVCLEKLEIFYCSQLENIIEKDDQGVSGSKARTLFPKLSYIKLNNLPNLENIWKQECYEKSEMEWHSLKYLDVWDCEKLNRLFMGVNSAPDLHSMNCRKEWFNKLL</sequence>
<dbReference type="InterPro" id="IPR050905">
    <property type="entry name" value="Plant_NBS-LRR"/>
</dbReference>
<dbReference type="Gene3D" id="1.10.10.10">
    <property type="entry name" value="Winged helix-like DNA-binding domain superfamily/Winged helix DNA-binding domain"/>
    <property type="match status" value="1"/>
</dbReference>
<proteinExistence type="inferred from homology"/>
<gene>
    <name evidence="8" type="ORF">ZOSMA_147G00120</name>
</gene>
<comment type="caution">
    <text evidence="8">The sequence shown here is derived from an EMBL/GenBank/DDBJ whole genome shotgun (WGS) entry which is preliminary data.</text>
</comment>
<dbReference type="EMBL" id="LFYR01000574">
    <property type="protein sequence ID" value="KMZ73500.1"/>
    <property type="molecule type" value="Genomic_DNA"/>
</dbReference>
<evidence type="ECO:0000256" key="5">
    <source>
        <dbReference type="SAM" id="SignalP"/>
    </source>
</evidence>
<accession>A0A0K9PZ55</accession>
<dbReference type="InterPro" id="IPR042197">
    <property type="entry name" value="Apaf_helical"/>
</dbReference>
<evidence type="ECO:0000259" key="7">
    <source>
        <dbReference type="Pfam" id="PF23247"/>
    </source>
</evidence>
<feature type="chain" id="PRO_5005528145" evidence="5">
    <location>
        <begin position="17"/>
        <end position="887"/>
    </location>
</feature>
<evidence type="ECO:0000256" key="3">
    <source>
        <dbReference type="ARBA" id="ARBA00022821"/>
    </source>
</evidence>
<dbReference type="Pfam" id="PF00931">
    <property type="entry name" value="NB-ARC"/>
    <property type="match status" value="1"/>
</dbReference>
<dbReference type="Gene3D" id="1.10.8.430">
    <property type="entry name" value="Helical domain of apoptotic protease-activating factors"/>
    <property type="match status" value="1"/>
</dbReference>
<dbReference type="Proteomes" id="UP000036987">
    <property type="component" value="Unassembled WGS sequence"/>
</dbReference>
<dbReference type="InterPro" id="IPR057135">
    <property type="entry name" value="At4g27190-like_LRR"/>
</dbReference>
<evidence type="ECO:0000256" key="1">
    <source>
        <dbReference type="ARBA" id="ARBA00008894"/>
    </source>
</evidence>
<reference evidence="9" key="1">
    <citation type="journal article" date="2016" name="Nature">
        <title>The genome of the seagrass Zostera marina reveals angiosperm adaptation to the sea.</title>
        <authorList>
            <person name="Olsen J.L."/>
            <person name="Rouze P."/>
            <person name="Verhelst B."/>
            <person name="Lin Y.-C."/>
            <person name="Bayer T."/>
            <person name="Collen J."/>
            <person name="Dattolo E."/>
            <person name="De Paoli E."/>
            <person name="Dittami S."/>
            <person name="Maumus F."/>
            <person name="Michel G."/>
            <person name="Kersting A."/>
            <person name="Lauritano C."/>
            <person name="Lohaus R."/>
            <person name="Toepel M."/>
            <person name="Tonon T."/>
            <person name="Vanneste K."/>
            <person name="Amirebrahimi M."/>
            <person name="Brakel J."/>
            <person name="Bostroem C."/>
            <person name="Chovatia M."/>
            <person name="Grimwood J."/>
            <person name="Jenkins J.W."/>
            <person name="Jueterbock A."/>
            <person name="Mraz A."/>
            <person name="Stam W.T."/>
            <person name="Tice H."/>
            <person name="Bornberg-Bauer E."/>
            <person name="Green P.J."/>
            <person name="Pearson G.A."/>
            <person name="Procaccini G."/>
            <person name="Duarte C.M."/>
            <person name="Schmutz J."/>
            <person name="Reusch T.B.H."/>
            <person name="Van de Peer Y."/>
        </authorList>
    </citation>
    <scope>NUCLEOTIDE SEQUENCE [LARGE SCALE GENOMIC DNA]</scope>
    <source>
        <strain evidence="9">cv. Finnish</strain>
    </source>
</reference>
<protein>
    <submittedName>
        <fullName evidence="8">NB-ARC domain-containing disease resistance protein</fullName>
    </submittedName>
</protein>
<dbReference type="PANTHER" id="PTHR33463:SF152">
    <property type="entry name" value="NB-ARC DOMAIN-CONTAINING DISEASE RESISTANCE PROTEIN"/>
    <property type="match status" value="1"/>
</dbReference>
<dbReference type="SUPFAM" id="SSF52058">
    <property type="entry name" value="L domain-like"/>
    <property type="match status" value="1"/>
</dbReference>
<dbReference type="Pfam" id="PF23247">
    <property type="entry name" value="LRR_RPS2"/>
    <property type="match status" value="1"/>
</dbReference>
<dbReference type="Gene3D" id="3.40.50.300">
    <property type="entry name" value="P-loop containing nucleotide triphosphate hydrolases"/>
    <property type="match status" value="1"/>
</dbReference>
<dbReference type="Gene3D" id="3.80.10.10">
    <property type="entry name" value="Ribonuclease Inhibitor"/>
    <property type="match status" value="1"/>
</dbReference>
<organism evidence="8 9">
    <name type="scientific">Zostera marina</name>
    <name type="common">Eelgrass</name>
    <dbReference type="NCBI Taxonomy" id="29655"/>
    <lineage>
        <taxon>Eukaryota</taxon>
        <taxon>Viridiplantae</taxon>
        <taxon>Streptophyta</taxon>
        <taxon>Embryophyta</taxon>
        <taxon>Tracheophyta</taxon>
        <taxon>Spermatophyta</taxon>
        <taxon>Magnoliopsida</taxon>
        <taxon>Liliopsida</taxon>
        <taxon>Zosteraceae</taxon>
        <taxon>Zostera</taxon>
    </lineage>
</organism>
<dbReference type="AlphaFoldDB" id="A0A0K9PZ55"/>
<feature type="signal peptide" evidence="5">
    <location>
        <begin position="1"/>
        <end position="16"/>
    </location>
</feature>
<keyword evidence="3" id="KW-0611">Plant defense</keyword>
<evidence type="ECO:0000256" key="2">
    <source>
        <dbReference type="ARBA" id="ARBA00022737"/>
    </source>
</evidence>
<name>A0A0K9PZ55_ZOSMR</name>
<feature type="domain" description="Disease resistance protein At4g27190-like leucine-rich repeats" evidence="7">
    <location>
        <begin position="746"/>
        <end position="864"/>
    </location>
</feature>
<comment type="similarity">
    <text evidence="1">Belongs to the disease resistance NB-LRR family.</text>
</comment>
<dbReference type="PANTHER" id="PTHR33463">
    <property type="entry name" value="NB-ARC DOMAIN-CONTAINING PROTEIN-RELATED"/>
    <property type="match status" value="1"/>
</dbReference>
<dbReference type="GO" id="GO:0005524">
    <property type="term" value="F:ATP binding"/>
    <property type="evidence" value="ECO:0007669"/>
    <property type="project" value="UniProtKB-KW"/>
</dbReference>
<dbReference type="InterPro" id="IPR002182">
    <property type="entry name" value="NB-ARC"/>
</dbReference>
<dbReference type="InterPro" id="IPR027417">
    <property type="entry name" value="P-loop_NTPase"/>
</dbReference>
<evidence type="ECO:0000256" key="4">
    <source>
        <dbReference type="ARBA" id="ARBA00022840"/>
    </source>
</evidence>
<keyword evidence="4" id="KW-0067">ATP-binding</keyword>
<feature type="domain" description="NB-ARC" evidence="6">
    <location>
        <begin position="71"/>
        <end position="227"/>
    </location>
</feature>
<dbReference type="InterPro" id="IPR036388">
    <property type="entry name" value="WH-like_DNA-bd_sf"/>
</dbReference>
<dbReference type="GO" id="GO:0043531">
    <property type="term" value="F:ADP binding"/>
    <property type="evidence" value="ECO:0007669"/>
    <property type="project" value="InterPro"/>
</dbReference>
<keyword evidence="4" id="KW-0547">Nucleotide-binding</keyword>
<evidence type="ECO:0000259" key="6">
    <source>
        <dbReference type="Pfam" id="PF00931"/>
    </source>
</evidence>
<evidence type="ECO:0000313" key="8">
    <source>
        <dbReference type="EMBL" id="KMZ73500.1"/>
    </source>
</evidence>
<dbReference type="PRINTS" id="PR00364">
    <property type="entry name" value="DISEASERSIST"/>
</dbReference>
<keyword evidence="5" id="KW-0732">Signal</keyword>
<keyword evidence="9" id="KW-1185">Reference proteome</keyword>
<dbReference type="STRING" id="29655.A0A0K9PZ55"/>
<dbReference type="OrthoDB" id="614998at2759"/>
<dbReference type="SUPFAM" id="SSF52540">
    <property type="entry name" value="P-loop containing nucleoside triphosphate hydrolases"/>
    <property type="match status" value="1"/>
</dbReference>